<reference evidence="3" key="1">
    <citation type="submission" date="2023-07" db="EMBL/GenBank/DDBJ databases">
        <title>Functional and genomic diversity of the sorghum phyllosphere microbiome.</title>
        <authorList>
            <person name="Shade A."/>
        </authorList>
    </citation>
    <scope>NUCLEOTIDE SEQUENCE [LARGE SCALE GENOMIC DNA]</scope>
    <source>
        <strain evidence="3">SORGH_AS_0422</strain>
    </source>
</reference>
<organism evidence="2 3">
    <name type="scientific">Mucilaginibacter terrae</name>
    <dbReference type="NCBI Taxonomy" id="1955052"/>
    <lineage>
        <taxon>Bacteria</taxon>
        <taxon>Pseudomonadati</taxon>
        <taxon>Bacteroidota</taxon>
        <taxon>Sphingobacteriia</taxon>
        <taxon>Sphingobacteriales</taxon>
        <taxon>Sphingobacteriaceae</taxon>
        <taxon>Mucilaginibacter</taxon>
    </lineage>
</organism>
<feature type="signal peptide" evidence="1">
    <location>
        <begin position="1"/>
        <end position="19"/>
    </location>
</feature>
<dbReference type="EMBL" id="JAVLVU010000001">
    <property type="protein sequence ID" value="MDT3403909.1"/>
    <property type="molecule type" value="Genomic_DNA"/>
</dbReference>
<sequence length="226" mass="25938">MKKTWLICLLLCCGVLAHAQSKKNKLKKLLERNIPCNMEGRTIPLTDTSLYAQSRNVSYSYSYTFPKNYKETWPKEEVVSEVRQHNDPYIDTVTYTSQDRKASFKIYAGNVVVLPSGRVHNMKLADVQAIDKFADQHIANIKQGKDKDLGKVHIQHICKGVKGYRYTICVKASQGDEQMLYKIIMVEMPVSGDLIFSHFLFRYPTADKEKYEAQGISLAREFKADE</sequence>
<evidence type="ECO:0000313" key="3">
    <source>
        <dbReference type="Proteomes" id="UP001258315"/>
    </source>
</evidence>
<evidence type="ECO:0000256" key="1">
    <source>
        <dbReference type="SAM" id="SignalP"/>
    </source>
</evidence>
<evidence type="ECO:0000313" key="2">
    <source>
        <dbReference type="EMBL" id="MDT3403909.1"/>
    </source>
</evidence>
<accession>A0ABU3GVV9</accession>
<protein>
    <submittedName>
        <fullName evidence="2">Uncharacterized protein</fullName>
    </submittedName>
</protein>
<comment type="caution">
    <text evidence="2">The sequence shown here is derived from an EMBL/GenBank/DDBJ whole genome shotgun (WGS) entry which is preliminary data.</text>
</comment>
<keyword evidence="1" id="KW-0732">Signal</keyword>
<name>A0ABU3GVV9_9SPHI</name>
<feature type="chain" id="PRO_5046157791" evidence="1">
    <location>
        <begin position="20"/>
        <end position="226"/>
    </location>
</feature>
<dbReference type="Proteomes" id="UP001258315">
    <property type="component" value="Unassembled WGS sequence"/>
</dbReference>
<dbReference type="RefSeq" id="WP_311951258.1">
    <property type="nucleotide sequence ID" value="NZ_JAVLVU010000001.1"/>
</dbReference>
<gene>
    <name evidence="2" type="ORF">QE417_002981</name>
</gene>
<proteinExistence type="predicted"/>
<keyword evidence="3" id="KW-1185">Reference proteome</keyword>